<feature type="non-terminal residue" evidence="2">
    <location>
        <position position="1"/>
    </location>
</feature>
<feature type="compositionally biased region" description="Low complexity" evidence="1">
    <location>
        <begin position="62"/>
        <end position="73"/>
    </location>
</feature>
<keyword evidence="3" id="KW-1185">Reference proteome</keyword>
<feature type="region of interest" description="Disordered" evidence="1">
    <location>
        <begin position="54"/>
        <end position="76"/>
    </location>
</feature>
<sequence length="164" mass="17702">GVAVFRPELRVRFRGRGRGPSDRRTAPAAVAPGRPVRRKGVAVFRPELRVRFRGRGRRPSDRGTAPAAVAPGRPVRERAHGGYAAAVEEDPHDDLGVSAARVVRHVRMRGRPDGGQAGPERDATGRKLVAPGGFGLFVAAGDPGQLERLRVVRDDALDQVKEPF</sequence>
<reference evidence="2 3" key="1">
    <citation type="journal article" name="Sci. Rep.">
        <title>Genome-scale phylogenetic analyses confirm Olpidium as the closest living zoosporic fungus to the non-flagellated, terrestrial fungi.</title>
        <authorList>
            <person name="Chang Y."/>
            <person name="Rochon D."/>
            <person name="Sekimoto S."/>
            <person name="Wang Y."/>
            <person name="Chovatia M."/>
            <person name="Sandor L."/>
            <person name="Salamov A."/>
            <person name="Grigoriev I.V."/>
            <person name="Stajich J.E."/>
            <person name="Spatafora J.W."/>
        </authorList>
    </citation>
    <scope>NUCLEOTIDE SEQUENCE [LARGE SCALE GENOMIC DNA]</scope>
    <source>
        <strain evidence="2">S191</strain>
    </source>
</reference>
<dbReference type="AlphaFoldDB" id="A0A8H8DFV4"/>
<comment type="caution">
    <text evidence="2">The sequence shown here is derived from an EMBL/GenBank/DDBJ whole genome shotgun (WGS) entry which is preliminary data.</text>
</comment>
<evidence type="ECO:0000313" key="3">
    <source>
        <dbReference type="Proteomes" id="UP000673691"/>
    </source>
</evidence>
<dbReference type="EMBL" id="JAEFCI010010836">
    <property type="protein sequence ID" value="KAG5456980.1"/>
    <property type="molecule type" value="Genomic_DNA"/>
</dbReference>
<protein>
    <submittedName>
        <fullName evidence="2">Uncharacterized protein</fullName>
    </submittedName>
</protein>
<evidence type="ECO:0000313" key="2">
    <source>
        <dbReference type="EMBL" id="KAG5456980.1"/>
    </source>
</evidence>
<gene>
    <name evidence="2" type="ORF">BJ554DRAFT_3122</name>
</gene>
<proteinExistence type="predicted"/>
<evidence type="ECO:0000256" key="1">
    <source>
        <dbReference type="SAM" id="MobiDB-lite"/>
    </source>
</evidence>
<feature type="region of interest" description="Disordered" evidence="1">
    <location>
        <begin position="14"/>
        <end position="38"/>
    </location>
</feature>
<dbReference type="Proteomes" id="UP000673691">
    <property type="component" value="Unassembled WGS sequence"/>
</dbReference>
<organism evidence="2 3">
    <name type="scientific">Olpidium bornovanus</name>
    <dbReference type="NCBI Taxonomy" id="278681"/>
    <lineage>
        <taxon>Eukaryota</taxon>
        <taxon>Fungi</taxon>
        <taxon>Fungi incertae sedis</taxon>
        <taxon>Olpidiomycota</taxon>
        <taxon>Olpidiomycotina</taxon>
        <taxon>Olpidiomycetes</taxon>
        <taxon>Olpidiales</taxon>
        <taxon>Olpidiaceae</taxon>
        <taxon>Olpidium</taxon>
    </lineage>
</organism>
<feature type="region of interest" description="Disordered" evidence="1">
    <location>
        <begin position="108"/>
        <end position="127"/>
    </location>
</feature>
<name>A0A8H8DFV4_9FUNG</name>
<accession>A0A8H8DFV4</accession>